<reference evidence="3" key="1">
    <citation type="submission" date="2020-02" db="EMBL/GenBank/DDBJ databases">
        <authorList>
            <person name="Meier V. D."/>
        </authorList>
    </citation>
    <scope>NUCLEOTIDE SEQUENCE</scope>
    <source>
        <strain evidence="3">AVDCRST_MAG30</strain>
    </source>
</reference>
<feature type="transmembrane region" description="Helical" evidence="2">
    <location>
        <begin position="80"/>
        <end position="99"/>
    </location>
</feature>
<evidence type="ECO:0000256" key="2">
    <source>
        <dbReference type="SAM" id="Phobius"/>
    </source>
</evidence>
<feature type="transmembrane region" description="Helical" evidence="2">
    <location>
        <begin position="119"/>
        <end position="139"/>
    </location>
</feature>
<organism evidence="3">
    <name type="scientific">uncultured Solirubrobacteraceae bacterium</name>
    <dbReference type="NCBI Taxonomy" id="1162706"/>
    <lineage>
        <taxon>Bacteria</taxon>
        <taxon>Bacillati</taxon>
        <taxon>Actinomycetota</taxon>
        <taxon>Thermoleophilia</taxon>
        <taxon>Solirubrobacterales</taxon>
        <taxon>Solirubrobacteraceae</taxon>
        <taxon>environmental samples</taxon>
    </lineage>
</organism>
<dbReference type="AlphaFoldDB" id="A0A6J4TNF5"/>
<feature type="transmembrane region" description="Helical" evidence="2">
    <location>
        <begin position="55"/>
        <end position="73"/>
    </location>
</feature>
<name>A0A6J4TNF5_9ACTN</name>
<accession>A0A6J4TNF5</accession>
<protein>
    <submittedName>
        <fullName evidence="3">Uncharacterized protein</fullName>
    </submittedName>
</protein>
<proteinExistence type="predicted"/>
<dbReference type="EMBL" id="CADCVS010000442">
    <property type="protein sequence ID" value="CAA9526377.1"/>
    <property type="molecule type" value="Genomic_DNA"/>
</dbReference>
<feature type="transmembrane region" description="Helical" evidence="2">
    <location>
        <begin position="28"/>
        <end position="49"/>
    </location>
</feature>
<sequence length="177" mass="19148">MAPRDRSRDDLIIEHPNRKKKGSKATKAVVILLLLASTALLVIISIGGWEKTAGAKPLQVAYILLFLLFAFLVARWSRGILPVVAALAIILLIFAAVSAPGWYDRGKNGFAETTLPPELIGLLCLVLVPLQILLIAFAMRGFQQAWNVEVEHTPDEDGYRRDEGGGGERPGAVVAPA</sequence>
<feature type="compositionally biased region" description="Basic and acidic residues" evidence="1">
    <location>
        <begin position="155"/>
        <end position="166"/>
    </location>
</feature>
<gene>
    <name evidence="3" type="ORF">AVDCRST_MAG30-3409</name>
</gene>
<keyword evidence="2" id="KW-1133">Transmembrane helix</keyword>
<keyword evidence="2" id="KW-0812">Transmembrane</keyword>
<keyword evidence="2" id="KW-0472">Membrane</keyword>
<evidence type="ECO:0000256" key="1">
    <source>
        <dbReference type="SAM" id="MobiDB-lite"/>
    </source>
</evidence>
<feature type="region of interest" description="Disordered" evidence="1">
    <location>
        <begin position="155"/>
        <end position="177"/>
    </location>
</feature>
<evidence type="ECO:0000313" key="3">
    <source>
        <dbReference type="EMBL" id="CAA9526377.1"/>
    </source>
</evidence>